<feature type="compositionally biased region" description="Polar residues" evidence="1">
    <location>
        <begin position="204"/>
        <end position="222"/>
    </location>
</feature>
<evidence type="ECO:0000313" key="3">
    <source>
        <dbReference type="EMBL" id="MBC5763896.1"/>
    </source>
</evidence>
<dbReference type="NCBIfam" id="TIGR03696">
    <property type="entry name" value="Rhs_assc_core"/>
    <property type="match status" value="1"/>
</dbReference>
<dbReference type="InterPro" id="IPR050708">
    <property type="entry name" value="T6SS_VgrG/RHS"/>
</dbReference>
<dbReference type="RefSeq" id="WP_187080312.1">
    <property type="nucleotide sequence ID" value="NZ_JACORU010000001.1"/>
</dbReference>
<protein>
    <recommendedName>
        <fullName evidence="5">RHS repeat-associated core domain-containing protein</fullName>
    </recommendedName>
</protein>
<gene>
    <name evidence="3" type="ORF">H8R02_05505</name>
</gene>
<feature type="region of interest" description="Disordered" evidence="1">
    <location>
        <begin position="203"/>
        <end position="222"/>
    </location>
</feature>
<dbReference type="PANTHER" id="PTHR32305">
    <property type="match status" value="1"/>
</dbReference>
<dbReference type="Proteomes" id="UP000596827">
    <property type="component" value="Unassembled WGS sequence"/>
</dbReference>
<keyword evidence="4" id="KW-1185">Reference proteome</keyword>
<feature type="chain" id="PRO_5036803715" description="RHS repeat-associated core domain-containing protein" evidence="2">
    <location>
        <begin position="24"/>
        <end position="656"/>
    </location>
</feature>
<name>A0A923S145_9BURK</name>
<dbReference type="AlphaFoldDB" id="A0A923S145"/>
<comment type="caution">
    <text evidence="3">The sequence shown here is derived from an EMBL/GenBank/DDBJ whole genome shotgun (WGS) entry which is preliminary data.</text>
</comment>
<dbReference type="Gene3D" id="2.180.10.10">
    <property type="entry name" value="RHS repeat-associated core"/>
    <property type="match status" value="1"/>
</dbReference>
<sequence length="656" mass="72679">MEFRSSIAALALLATCLTQPAQAQFSARTGYEYEHGDLKAVTYHSGLVVTYKRVKGRVVGIDVQVPGRKAPTPFVTDLSQTPLKQPAKWTWWNGDTASRSFNLDGRLTSTEFSSYEYDAAGRIVGVRQDLWATRSVTSGTTTVAELYKYPVHWSAGYDARHRLTRFSRTGAESTFSYDPNGNRLLAVETQSSDVDLDAAFDQPGFTQSTTRSSNIDGGSNRQLGFTQTLVRTRNGKPVSTSTASTRYTLDANGALVSDGIRTFEYDDTNALAQVVIAKDGEAARIRYLHNYLGQRVFRSEPEPEPEETLPNETTLANGFVNWLRKNFGWLFVKGPTRGIGQAFVYADGLLPQWALLGEYDTGSAQGRGVTEYIWLPIMNGDPIPIGMYRNGKLYAVHADHLGTPRLITDADNKPVWQWPYSAFGNNKPTGVLAITTIDGQSIVRATKPPVEYNLRFPGQYWDEESNLAYNFRRWYRPLDGRYTQFDPIGLRGGPNGFNYARQDPLRRVDPSGLFDFAGHVWITTQAVGSDPAFKDLPMATALVDFQPGSQRPENAYWHAMSDGSNGQTAGEARQLHREYVEQHLAQCTLAGLARALHAVQDGFARGHRGFQPWSGGSPGASHIAGDVVASPETYDRAVQASRELIDEYKVKCQCSQ</sequence>
<dbReference type="InterPro" id="IPR022385">
    <property type="entry name" value="Rhs_assc_core"/>
</dbReference>
<evidence type="ECO:0000313" key="4">
    <source>
        <dbReference type="Proteomes" id="UP000596827"/>
    </source>
</evidence>
<accession>A0A923S145</accession>
<dbReference type="EMBL" id="JACORU010000001">
    <property type="protein sequence ID" value="MBC5763896.1"/>
    <property type="molecule type" value="Genomic_DNA"/>
</dbReference>
<evidence type="ECO:0000256" key="2">
    <source>
        <dbReference type="SAM" id="SignalP"/>
    </source>
</evidence>
<evidence type="ECO:0000256" key="1">
    <source>
        <dbReference type="SAM" id="MobiDB-lite"/>
    </source>
</evidence>
<reference evidence="3" key="1">
    <citation type="submission" date="2020-08" db="EMBL/GenBank/DDBJ databases">
        <title>Ramlibacter sp. GTP1 16S ribosomal RNA gene genome sequencing and assembly.</title>
        <authorList>
            <person name="Kang M."/>
        </authorList>
    </citation>
    <scope>NUCLEOTIDE SEQUENCE</scope>
    <source>
        <strain evidence="3">GTP1</strain>
    </source>
</reference>
<organism evidence="3 4">
    <name type="scientific">Ramlibacter albus</name>
    <dbReference type="NCBI Taxonomy" id="2079448"/>
    <lineage>
        <taxon>Bacteria</taxon>
        <taxon>Pseudomonadati</taxon>
        <taxon>Pseudomonadota</taxon>
        <taxon>Betaproteobacteria</taxon>
        <taxon>Burkholderiales</taxon>
        <taxon>Comamonadaceae</taxon>
        <taxon>Ramlibacter</taxon>
    </lineage>
</organism>
<evidence type="ECO:0008006" key="5">
    <source>
        <dbReference type="Google" id="ProtNLM"/>
    </source>
</evidence>
<dbReference type="PANTHER" id="PTHR32305:SF15">
    <property type="entry name" value="PROTEIN RHSA-RELATED"/>
    <property type="match status" value="1"/>
</dbReference>
<proteinExistence type="predicted"/>
<keyword evidence="2" id="KW-0732">Signal</keyword>
<feature type="signal peptide" evidence="2">
    <location>
        <begin position="1"/>
        <end position="23"/>
    </location>
</feature>